<name>A0A848H227_9BURK</name>
<evidence type="ECO:0000313" key="2">
    <source>
        <dbReference type="EMBL" id="NML43631.1"/>
    </source>
</evidence>
<dbReference type="Proteomes" id="UP000541185">
    <property type="component" value="Unassembled WGS sequence"/>
</dbReference>
<comment type="caution">
    <text evidence="2">The sequence shown here is derived from an EMBL/GenBank/DDBJ whole genome shotgun (WGS) entry which is preliminary data.</text>
</comment>
<evidence type="ECO:0000313" key="3">
    <source>
        <dbReference type="Proteomes" id="UP000541185"/>
    </source>
</evidence>
<sequence>MNAPRHVNAPGLAKPAGHYSHATVANGFVFVAGQLPVRPDGSRMGDASSFEEQARQVLANVRAVLQAAGSDVEKLVQVRVYVDDIANWPGFNAIYAEWAGAARPARCVVPTGELHHGVKLEVEAMALA</sequence>
<keyword evidence="3" id="KW-1185">Reference proteome</keyword>
<gene>
    <name evidence="2" type="ORF">HHL11_07715</name>
</gene>
<comment type="similarity">
    <text evidence="1">Belongs to the RutC family.</text>
</comment>
<dbReference type="EMBL" id="JABBFX010000001">
    <property type="protein sequence ID" value="NML43631.1"/>
    <property type="molecule type" value="Genomic_DNA"/>
</dbReference>
<reference evidence="2 3" key="1">
    <citation type="submission" date="2020-04" db="EMBL/GenBank/DDBJ databases">
        <title>Ramlibacter sp. G-1-2-2 isolated from soil.</title>
        <authorList>
            <person name="Dahal R.H."/>
        </authorList>
    </citation>
    <scope>NUCLEOTIDE SEQUENCE [LARGE SCALE GENOMIC DNA]</scope>
    <source>
        <strain evidence="2 3">G-1-2-2</strain>
    </source>
</reference>
<dbReference type="AlphaFoldDB" id="A0A848H227"/>
<dbReference type="Gene3D" id="3.30.1330.40">
    <property type="entry name" value="RutC-like"/>
    <property type="match status" value="1"/>
</dbReference>
<protein>
    <submittedName>
        <fullName evidence="2">RidA family protein</fullName>
    </submittedName>
</protein>
<dbReference type="InterPro" id="IPR006175">
    <property type="entry name" value="YjgF/YER057c/UK114"/>
</dbReference>
<dbReference type="SUPFAM" id="SSF55298">
    <property type="entry name" value="YjgF-like"/>
    <property type="match status" value="1"/>
</dbReference>
<evidence type="ECO:0000256" key="1">
    <source>
        <dbReference type="ARBA" id="ARBA00010552"/>
    </source>
</evidence>
<accession>A0A848H227</accession>
<organism evidence="2 3">
    <name type="scientific">Ramlibacter agri</name>
    <dbReference type="NCBI Taxonomy" id="2728837"/>
    <lineage>
        <taxon>Bacteria</taxon>
        <taxon>Pseudomonadati</taxon>
        <taxon>Pseudomonadota</taxon>
        <taxon>Betaproteobacteria</taxon>
        <taxon>Burkholderiales</taxon>
        <taxon>Comamonadaceae</taxon>
        <taxon>Ramlibacter</taxon>
    </lineage>
</organism>
<dbReference type="InterPro" id="IPR035959">
    <property type="entry name" value="RutC-like_sf"/>
</dbReference>
<dbReference type="GO" id="GO:0005829">
    <property type="term" value="C:cytosol"/>
    <property type="evidence" value="ECO:0007669"/>
    <property type="project" value="TreeGrafter"/>
</dbReference>
<dbReference type="Pfam" id="PF01042">
    <property type="entry name" value="Ribonuc_L-PSP"/>
    <property type="match status" value="1"/>
</dbReference>
<dbReference type="RefSeq" id="WP_169417827.1">
    <property type="nucleotide sequence ID" value="NZ_JABBFX010000001.1"/>
</dbReference>
<dbReference type="GO" id="GO:0019239">
    <property type="term" value="F:deaminase activity"/>
    <property type="evidence" value="ECO:0007669"/>
    <property type="project" value="TreeGrafter"/>
</dbReference>
<dbReference type="PANTHER" id="PTHR11803">
    <property type="entry name" value="2-IMINOBUTANOATE/2-IMINOPROPANOATE DEAMINASE RIDA"/>
    <property type="match status" value="1"/>
</dbReference>
<dbReference type="CDD" id="cd00448">
    <property type="entry name" value="YjgF_YER057c_UK114_family"/>
    <property type="match status" value="1"/>
</dbReference>
<proteinExistence type="inferred from homology"/>
<dbReference type="FunFam" id="3.30.1330.40:FF:000001">
    <property type="entry name" value="L-PSP family endoribonuclease"/>
    <property type="match status" value="1"/>
</dbReference>
<dbReference type="PANTHER" id="PTHR11803:SF58">
    <property type="entry name" value="PROTEIN HMF1-RELATED"/>
    <property type="match status" value="1"/>
</dbReference>